<dbReference type="AlphaFoldDB" id="A0A124GNV6"/>
<geneLocation type="mitochondrion" evidence="2"/>
<feature type="chain" id="PRO_5007172457" evidence="1">
    <location>
        <begin position="18"/>
        <end position="47"/>
    </location>
</feature>
<proteinExistence type="predicted"/>
<keyword evidence="1" id="KW-0732">Signal</keyword>
<evidence type="ECO:0000256" key="1">
    <source>
        <dbReference type="SAM" id="SignalP"/>
    </source>
</evidence>
<reference evidence="2" key="1">
    <citation type="journal article" date="2015" name="Genome Biol. Evol.">
        <title>Organellar Genomes of White Spruce (Picea glauca): Assembly and Annotation.</title>
        <authorList>
            <person name="Jackman S.D."/>
            <person name="Warren R.L."/>
            <person name="Gibb E.A."/>
            <person name="Vandervalk B.P."/>
            <person name="Mohamadi H."/>
            <person name="Chu J."/>
            <person name="Raymond A."/>
            <person name="Pleasance S."/>
            <person name="Coope R."/>
            <person name="Wildung M.R."/>
            <person name="Ritland C.E."/>
            <person name="Bousquet J."/>
            <person name="Jones S.J."/>
            <person name="Bohlmann J."/>
            <person name="Birol I."/>
        </authorList>
    </citation>
    <scope>NUCLEOTIDE SEQUENCE [LARGE SCALE GENOMIC DNA]</scope>
    <source>
        <tissue evidence="2">Flushing bud</tissue>
    </source>
</reference>
<dbReference type="EMBL" id="LKAM01000002">
    <property type="protein sequence ID" value="KUM50013.1"/>
    <property type="molecule type" value="Genomic_DNA"/>
</dbReference>
<protein>
    <submittedName>
        <fullName evidence="2">Uncharacterized protein</fullName>
    </submittedName>
</protein>
<keyword evidence="2" id="KW-0496">Mitochondrion</keyword>
<gene>
    <name evidence="2" type="ORF">ABT39_MTgene3241</name>
</gene>
<organism evidence="2">
    <name type="scientific">Picea glauca</name>
    <name type="common">White spruce</name>
    <name type="synonym">Pinus glauca</name>
    <dbReference type="NCBI Taxonomy" id="3330"/>
    <lineage>
        <taxon>Eukaryota</taxon>
        <taxon>Viridiplantae</taxon>
        <taxon>Streptophyta</taxon>
        <taxon>Embryophyta</taxon>
        <taxon>Tracheophyta</taxon>
        <taxon>Spermatophyta</taxon>
        <taxon>Pinopsida</taxon>
        <taxon>Pinidae</taxon>
        <taxon>Conifers I</taxon>
        <taxon>Pinales</taxon>
        <taxon>Pinaceae</taxon>
        <taxon>Picea</taxon>
    </lineage>
</organism>
<evidence type="ECO:0000313" key="2">
    <source>
        <dbReference type="EMBL" id="KUM50013.1"/>
    </source>
</evidence>
<accession>A0A124GNV6</accession>
<sequence>MIIGTFLGILLVNPAQLAPENILFVVLVVVMRIQPTPGRHLELLQTP</sequence>
<comment type="caution">
    <text evidence="2">The sequence shown here is derived from an EMBL/GenBank/DDBJ whole genome shotgun (WGS) entry which is preliminary data.</text>
</comment>
<feature type="signal peptide" evidence="1">
    <location>
        <begin position="1"/>
        <end position="17"/>
    </location>
</feature>
<name>A0A124GNV6_PICGL</name>